<keyword evidence="5" id="KW-1185">Reference proteome</keyword>
<evidence type="ECO:0000313" key="4">
    <source>
        <dbReference type="EMBL" id="APZ41794.1"/>
    </source>
</evidence>
<evidence type="ECO:0000256" key="2">
    <source>
        <dbReference type="ARBA" id="ARBA00034247"/>
    </source>
</evidence>
<dbReference type="KEGG" id="afy:BW247_00695"/>
<sequence length="80" mass="8746">MPDTNTGDAQALAERLRERVSGQPFECKEVKTEMTVSIGLSFDIGEGGIPELIEAADLALYQAKNRGRDRVVIFSDVGDF</sequence>
<accession>A0A1P8UDD1</accession>
<proteinExistence type="predicted"/>
<dbReference type="SUPFAM" id="SSF55073">
    <property type="entry name" value="Nucleotide cyclase"/>
    <property type="match status" value="1"/>
</dbReference>
<dbReference type="PANTHER" id="PTHR45138:SF9">
    <property type="entry name" value="DIGUANYLATE CYCLASE DGCM-RELATED"/>
    <property type="match status" value="1"/>
</dbReference>
<dbReference type="GO" id="GO:0052621">
    <property type="term" value="F:diguanylate cyclase activity"/>
    <property type="evidence" value="ECO:0007669"/>
    <property type="project" value="UniProtKB-EC"/>
</dbReference>
<dbReference type="NCBIfam" id="TIGR00254">
    <property type="entry name" value="GGDEF"/>
    <property type="match status" value="1"/>
</dbReference>
<evidence type="ECO:0000313" key="5">
    <source>
        <dbReference type="Proteomes" id="UP000243807"/>
    </source>
</evidence>
<dbReference type="Pfam" id="PF00990">
    <property type="entry name" value="GGDEF"/>
    <property type="match status" value="1"/>
</dbReference>
<reference evidence="4 5" key="1">
    <citation type="submission" date="2017-01" db="EMBL/GenBank/DDBJ databases">
        <title>Draft sequence of Acidihalobacter ferrooxidans strain DSM 14175 (strain V8).</title>
        <authorList>
            <person name="Khaleque H.N."/>
            <person name="Ramsay J.P."/>
            <person name="Murphy R.J.T."/>
            <person name="Kaksonen A.H."/>
            <person name="Boxall N.J."/>
            <person name="Watkin E.L.J."/>
        </authorList>
    </citation>
    <scope>NUCLEOTIDE SEQUENCE [LARGE SCALE GENOMIC DNA]</scope>
    <source>
        <strain evidence="4 5">V8</strain>
    </source>
</reference>
<dbReference type="InterPro" id="IPR000160">
    <property type="entry name" value="GGDEF_dom"/>
</dbReference>
<dbReference type="AlphaFoldDB" id="A0A1P8UDD1"/>
<evidence type="ECO:0000259" key="3">
    <source>
        <dbReference type="PROSITE" id="PS50887"/>
    </source>
</evidence>
<feature type="domain" description="GGDEF" evidence="3">
    <location>
        <begin position="1"/>
        <end position="76"/>
    </location>
</feature>
<gene>
    <name evidence="4" type="ORF">BW247_00695</name>
</gene>
<dbReference type="PROSITE" id="PS50887">
    <property type="entry name" value="GGDEF"/>
    <property type="match status" value="1"/>
</dbReference>
<dbReference type="InterPro" id="IPR043128">
    <property type="entry name" value="Rev_trsase/Diguanyl_cyclase"/>
</dbReference>
<dbReference type="InterPro" id="IPR050469">
    <property type="entry name" value="Diguanylate_Cyclase"/>
</dbReference>
<dbReference type="InterPro" id="IPR029787">
    <property type="entry name" value="Nucleotide_cyclase"/>
</dbReference>
<protein>
    <recommendedName>
        <fullName evidence="1">diguanylate cyclase</fullName>
        <ecNumber evidence="1">2.7.7.65</ecNumber>
    </recommendedName>
</protein>
<dbReference type="EMBL" id="CP019434">
    <property type="protein sequence ID" value="APZ41794.1"/>
    <property type="molecule type" value="Genomic_DNA"/>
</dbReference>
<evidence type="ECO:0000256" key="1">
    <source>
        <dbReference type="ARBA" id="ARBA00012528"/>
    </source>
</evidence>
<dbReference type="STRING" id="1765967.BW247_00695"/>
<dbReference type="PANTHER" id="PTHR45138">
    <property type="entry name" value="REGULATORY COMPONENTS OF SENSORY TRANSDUCTION SYSTEM"/>
    <property type="match status" value="1"/>
</dbReference>
<name>A0A1P8UDD1_9GAMM</name>
<comment type="catalytic activity">
    <reaction evidence="2">
        <text>2 GTP = 3',3'-c-di-GMP + 2 diphosphate</text>
        <dbReference type="Rhea" id="RHEA:24898"/>
        <dbReference type="ChEBI" id="CHEBI:33019"/>
        <dbReference type="ChEBI" id="CHEBI:37565"/>
        <dbReference type="ChEBI" id="CHEBI:58805"/>
        <dbReference type="EC" id="2.7.7.65"/>
    </reaction>
</comment>
<organism evidence="4 5">
    <name type="scientific">Acidihalobacter ferrooxydans</name>
    <dbReference type="NCBI Taxonomy" id="1765967"/>
    <lineage>
        <taxon>Bacteria</taxon>
        <taxon>Pseudomonadati</taxon>
        <taxon>Pseudomonadota</taxon>
        <taxon>Gammaproteobacteria</taxon>
        <taxon>Chromatiales</taxon>
        <taxon>Ectothiorhodospiraceae</taxon>
        <taxon>Acidihalobacter</taxon>
    </lineage>
</organism>
<dbReference type="Proteomes" id="UP000243807">
    <property type="component" value="Chromosome"/>
</dbReference>
<dbReference type="Gene3D" id="3.30.70.270">
    <property type="match status" value="1"/>
</dbReference>
<dbReference type="EC" id="2.7.7.65" evidence="1"/>